<dbReference type="InterPro" id="IPR036881">
    <property type="entry name" value="Glyco_hydro_3_C_sf"/>
</dbReference>
<dbReference type="Proteomes" id="UP000032483">
    <property type="component" value="Unassembled WGS sequence"/>
</dbReference>
<dbReference type="Proteomes" id="UP000053433">
    <property type="component" value="Unassembled WGS sequence"/>
</dbReference>
<dbReference type="InterPro" id="IPR036962">
    <property type="entry name" value="Glyco_hydro_3_N_sf"/>
</dbReference>
<reference evidence="8 11" key="2">
    <citation type="submission" date="2015-10" db="EMBL/GenBank/DDBJ databases">
        <title>A novel member of the family Ruminococcaceae isolated from human faeces.</title>
        <authorList>
            <person name="Shkoporov A.N."/>
            <person name="Chaplin A.V."/>
            <person name="Motuzova O.V."/>
            <person name="Kafarskaia L.I."/>
            <person name="Efimov B.A."/>
        </authorList>
    </citation>
    <scope>NUCLEOTIDE SEQUENCE [LARGE SCALE GENOMIC DNA]</scope>
    <source>
        <strain evidence="8 11">668</strain>
    </source>
</reference>
<dbReference type="InterPro" id="IPR001764">
    <property type="entry name" value="Glyco_hydro_3_N"/>
</dbReference>
<evidence type="ECO:0000313" key="7">
    <source>
        <dbReference type="EMBL" id="KJF39924.1"/>
    </source>
</evidence>
<evidence type="ECO:0000259" key="6">
    <source>
        <dbReference type="Pfam" id="PF00933"/>
    </source>
</evidence>
<dbReference type="PANTHER" id="PTHR30480:SF13">
    <property type="entry name" value="BETA-HEXOSAMINIDASE"/>
    <property type="match status" value="1"/>
</dbReference>
<dbReference type="InterPro" id="IPR050226">
    <property type="entry name" value="NagZ_Beta-hexosaminidase"/>
</dbReference>
<dbReference type="AlphaFoldDB" id="A0A0D8IZK3"/>
<dbReference type="Gene3D" id="3.40.50.1700">
    <property type="entry name" value="Glycoside hydrolase family 3 C-terminal domain"/>
    <property type="match status" value="1"/>
</dbReference>
<dbReference type="EMBL" id="JXXK01000011">
    <property type="protein sequence ID" value="KJF39924.1"/>
    <property type="molecule type" value="Genomic_DNA"/>
</dbReference>
<keyword evidence="10" id="KW-1185">Reference proteome</keyword>
<evidence type="ECO:0000256" key="4">
    <source>
        <dbReference type="ARBA" id="ARBA00022801"/>
    </source>
</evidence>
<evidence type="ECO:0000313" key="10">
    <source>
        <dbReference type="Proteomes" id="UP000032483"/>
    </source>
</evidence>
<dbReference type="PANTHER" id="PTHR30480">
    <property type="entry name" value="BETA-HEXOSAMINIDASE-RELATED"/>
    <property type="match status" value="1"/>
</dbReference>
<dbReference type="GeneID" id="42856756"/>
<comment type="similarity">
    <text evidence="2">Belongs to the glycosyl hydrolase 3 family.</text>
</comment>
<reference evidence="7" key="1">
    <citation type="submission" date="2015-02" db="EMBL/GenBank/DDBJ databases">
        <title>A novel member of the family Ruminococcaceae isolated from human feces.</title>
        <authorList>
            <person name="Shkoporov A.N."/>
            <person name="Chaplin A.V."/>
            <person name="Motuzova O.V."/>
            <person name="Kafarskaia L.I."/>
            <person name="Khokhlova E.V."/>
            <person name="Efimov B.A."/>
        </authorList>
    </citation>
    <scope>NUCLEOTIDE SEQUENCE [LARGE SCALE GENOMIC DNA]</scope>
    <source>
        <strain evidence="7">585-1</strain>
    </source>
</reference>
<protein>
    <recommendedName>
        <fullName evidence="3">beta-N-acetylhexosaminidase</fullName>
        <ecNumber evidence="3">3.2.1.52</ecNumber>
    </recommendedName>
</protein>
<dbReference type="GO" id="GO:0005975">
    <property type="term" value="P:carbohydrate metabolic process"/>
    <property type="evidence" value="ECO:0007669"/>
    <property type="project" value="InterPro"/>
</dbReference>
<dbReference type="EMBL" id="LMUA01000013">
    <property type="protein sequence ID" value="KUE76056.1"/>
    <property type="molecule type" value="Genomic_DNA"/>
</dbReference>
<dbReference type="Proteomes" id="UP000431913">
    <property type="component" value="Unassembled WGS sequence"/>
</dbReference>
<evidence type="ECO:0000313" key="12">
    <source>
        <dbReference type="Proteomes" id="UP000431913"/>
    </source>
</evidence>
<accession>A0A0D8IZK3</accession>
<dbReference type="SUPFAM" id="SSF51445">
    <property type="entry name" value="(Trans)glycosidases"/>
    <property type="match status" value="1"/>
</dbReference>
<dbReference type="PATRIC" id="fig|1550024.3.peg.2086"/>
<evidence type="ECO:0000256" key="1">
    <source>
        <dbReference type="ARBA" id="ARBA00001231"/>
    </source>
</evidence>
<evidence type="ECO:0000313" key="8">
    <source>
        <dbReference type="EMBL" id="KUE76056.1"/>
    </source>
</evidence>
<evidence type="ECO:0000256" key="3">
    <source>
        <dbReference type="ARBA" id="ARBA00012663"/>
    </source>
</evidence>
<evidence type="ECO:0000313" key="9">
    <source>
        <dbReference type="EMBL" id="MST92796.1"/>
    </source>
</evidence>
<proteinExistence type="inferred from homology"/>
<comment type="caution">
    <text evidence="7">The sequence shown here is derived from an EMBL/GenBank/DDBJ whole genome shotgun (WGS) entry which is preliminary data.</text>
</comment>
<name>A0A0D8IZK3_9FIRM</name>
<dbReference type="InterPro" id="IPR017853">
    <property type="entry name" value="GH"/>
</dbReference>
<reference evidence="9 12" key="3">
    <citation type="submission" date="2019-08" db="EMBL/GenBank/DDBJ databases">
        <title>In-depth cultivation of the pig gut microbiome towards novel bacterial diversity and tailored functional studies.</title>
        <authorList>
            <person name="Wylensek D."/>
            <person name="Hitch T.C.A."/>
            <person name="Clavel T."/>
        </authorList>
    </citation>
    <scope>NUCLEOTIDE SEQUENCE [LARGE SCALE GENOMIC DNA]</scope>
    <source>
        <strain evidence="9 12">WCA3-601-WT-6J</strain>
    </source>
</reference>
<keyword evidence="4" id="KW-0378">Hydrolase</keyword>
<dbReference type="GO" id="GO:0009254">
    <property type="term" value="P:peptidoglycan turnover"/>
    <property type="evidence" value="ECO:0007669"/>
    <property type="project" value="TreeGrafter"/>
</dbReference>
<comment type="catalytic activity">
    <reaction evidence="1">
        <text>Hydrolysis of terminal non-reducing N-acetyl-D-hexosamine residues in N-acetyl-beta-D-hexosaminides.</text>
        <dbReference type="EC" id="3.2.1.52"/>
    </reaction>
</comment>
<dbReference type="Pfam" id="PF00933">
    <property type="entry name" value="Glyco_hydro_3"/>
    <property type="match status" value="1"/>
</dbReference>
<dbReference type="EC" id="3.2.1.52" evidence="3"/>
<dbReference type="GO" id="GO:0004563">
    <property type="term" value="F:beta-N-acetylhexosaminidase activity"/>
    <property type="evidence" value="ECO:0007669"/>
    <property type="project" value="UniProtKB-EC"/>
</dbReference>
<evidence type="ECO:0000256" key="5">
    <source>
        <dbReference type="ARBA" id="ARBA00023295"/>
    </source>
</evidence>
<keyword evidence="5" id="KW-0326">Glycosidase</keyword>
<dbReference type="Gene3D" id="3.20.20.300">
    <property type="entry name" value="Glycoside hydrolase, family 3, N-terminal domain"/>
    <property type="match status" value="1"/>
</dbReference>
<feature type="domain" description="Glycoside hydrolase family 3 N-terminal" evidence="6">
    <location>
        <begin position="29"/>
        <end position="349"/>
    </location>
</feature>
<dbReference type="EMBL" id="VUNJ01000015">
    <property type="protein sequence ID" value="MST92796.1"/>
    <property type="molecule type" value="Genomic_DNA"/>
</dbReference>
<evidence type="ECO:0000256" key="2">
    <source>
        <dbReference type="ARBA" id="ARBA00005336"/>
    </source>
</evidence>
<sequence length="595" mass="65173">MPVDMRAKPYYLDDEAVQWVEDTIASMSLEEKIGQLFFNMGSSRTEEYLKMTVDKYHIGGIRYNPGTAAEVHEQNRILQENSKIPLIIACNTENGGNGACSNGTMIGAQTKIGATGDAKYAKALGKMANTEAAAIGCNLSFAPVSDIYYNWHNPVVGLRTYGNDPQRVMEMTQAYMEGAHEVPGFCCAAKHFPGDGLDDRDQHVANSVNTFSCEEWDATFGKIYANLIDNGLEAIMAGHIMLPSYTRAMNPDIKDDDIMPATLSKELLTDLLKGKMGFNGMVLTDASHMVGLTCRMKRSDMIPAAIAAGCDMFLFFNDMDEDFASMMNGYKNGVITDERLDDALHRILALKAHMGLHKKARTELVPPAAEMERVIGCAAHRAMQKEISEHALTLVKYKDADVLPMTPEKYRRIMIVYVTGLEAKGLGGAMKKLMGGGKNAAESLKEKLEAKGFEVTLYESPMDKIQKRIAAGEKVDFNIYFAGKDTIADFVGAQDLIITLVDVAGGFQAVARPGFGMTKGGGEIPWYVFELPVIVIGCQQPTILADIPQARTYINTYDSAPATLDVLVDELMAGPEAFKGKDPIDSFCGMWDTHL</sequence>
<evidence type="ECO:0000313" key="11">
    <source>
        <dbReference type="Proteomes" id="UP000053433"/>
    </source>
</evidence>
<dbReference type="RefSeq" id="WP_009323716.1">
    <property type="nucleotide sequence ID" value="NZ_CAOJUJ010000021.1"/>
</dbReference>
<gene>
    <name evidence="8" type="ORF">ASJ35_10795</name>
    <name evidence="9" type="ORF">FYJ76_12800</name>
    <name evidence="7" type="ORF">TQ39_09175</name>
</gene>
<organism evidence="7 10">
    <name type="scientific">Ruthenibacterium lactatiformans</name>
    <dbReference type="NCBI Taxonomy" id="1550024"/>
    <lineage>
        <taxon>Bacteria</taxon>
        <taxon>Bacillati</taxon>
        <taxon>Bacillota</taxon>
        <taxon>Clostridia</taxon>
        <taxon>Eubacteriales</taxon>
        <taxon>Oscillospiraceae</taxon>
        <taxon>Ruthenibacterium</taxon>
    </lineage>
</organism>
<accession>A0A0W7TQD2</accession>